<dbReference type="InterPro" id="IPR011013">
    <property type="entry name" value="Gal_mutarotase_sf_dom"/>
</dbReference>
<proteinExistence type="predicted"/>
<dbReference type="GO" id="GO:0005975">
    <property type="term" value="P:carbohydrate metabolic process"/>
    <property type="evidence" value="ECO:0007669"/>
    <property type="project" value="InterPro"/>
</dbReference>
<sequence length="302" mass="32867">MSEAVAIGSGELTARISPLGAELVSITDAGGAEWMTDGNPEFWTGRSPILFPIVGELAGGKLRLDGAEYDLARHGFARKRVFERVSHDDGAVLFRLSDDEGTRAVFPFAFDLELFYEIEDTTLGMTATVRNTGNSAMPFSIGFHPGFAWPLPGGGDKRDHSVRFIEREGGPIRRLDGDGLLCFYEDTPVVDRRIALHSGLFRADALIWDRLESRRLCYEGAAPEGEGASPASIQMAFPDCPMLGIWQKPGADFICLEPWAGHADPVGFDGDFREKPGVMELEPGAERSFRVSVTITPAVSGE</sequence>
<dbReference type="PANTHER" id="PTHR11122">
    <property type="entry name" value="APOSPORY-ASSOCIATED PROTEIN C-RELATED"/>
    <property type="match status" value="1"/>
</dbReference>
<dbReference type="InterPro" id="IPR037481">
    <property type="entry name" value="LacX"/>
</dbReference>
<dbReference type="InterPro" id="IPR008183">
    <property type="entry name" value="Aldose_1/G6P_1-epimerase"/>
</dbReference>
<dbReference type="Proteomes" id="UP000598997">
    <property type="component" value="Unassembled WGS sequence"/>
</dbReference>
<keyword evidence="2" id="KW-1185">Reference proteome</keyword>
<dbReference type="AlphaFoldDB" id="A0A916Y6J8"/>
<dbReference type="RefSeq" id="WP_066765316.1">
    <property type="nucleotide sequence ID" value="NZ_BMIO01000001.1"/>
</dbReference>
<name>A0A916Y6J8_9SPHN</name>
<protein>
    <submittedName>
        <fullName evidence="1">Aldose 1-epimerase</fullName>
    </submittedName>
</protein>
<gene>
    <name evidence="1" type="ORF">GCM10010989_04610</name>
</gene>
<dbReference type="Pfam" id="PF01263">
    <property type="entry name" value="Aldose_epim"/>
    <property type="match status" value="1"/>
</dbReference>
<dbReference type="SUPFAM" id="SSF74650">
    <property type="entry name" value="Galactose mutarotase-like"/>
    <property type="match status" value="1"/>
</dbReference>
<dbReference type="OrthoDB" id="9795355at2"/>
<comment type="caution">
    <text evidence="1">The sequence shown here is derived from an EMBL/GenBank/DDBJ whole genome shotgun (WGS) entry which is preliminary data.</text>
</comment>
<dbReference type="PANTHER" id="PTHR11122:SF13">
    <property type="entry name" value="GLUCOSE-6-PHOSPHATE 1-EPIMERASE"/>
    <property type="match status" value="1"/>
</dbReference>
<dbReference type="EMBL" id="BMIO01000001">
    <property type="protein sequence ID" value="GGD33565.1"/>
    <property type="molecule type" value="Genomic_DNA"/>
</dbReference>
<dbReference type="GO" id="GO:0016853">
    <property type="term" value="F:isomerase activity"/>
    <property type="evidence" value="ECO:0007669"/>
    <property type="project" value="InterPro"/>
</dbReference>
<dbReference type="InterPro" id="IPR014718">
    <property type="entry name" value="GH-type_carb-bd"/>
</dbReference>
<dbReference type="GO" id="GO:0030246">
    <property type="term" value="F:carbohydrate binding"/>
    <property type="evidence" value="ECO:0007669"/>
    <property type="project" value="InterPro"/>
</dbReference>
<accession>A0A916Y6J8</accession>
<evidence type="ECO:0000313" key="2">
    <source>
        <dbReference type="Proteomes" id="UP000598997"/>
    </source>
</evidence>
<reference evidence="1 2" key="1">
    <citation type="journal article" date="2014" name="Int. J. Syst. Evol. Microbiol.">
        <title>Complete genome sequence of Corynebacterium casei LMG S-19264T (=DSM 44701T), isolated from a smear-ripened cheese.</title>
        <authorList>
            <consortium name="US DOE Joint Genome Institute (JGI-PGF)"/>
            <person name="Walter F."/>
            <person name="Albersmeier A."/>
            <person name="Kalinowski J."/>
            <person name="Ruckert C."/>
        </authorList>
    </citation>
    <scope>NUCLEOTIDE SEQUENCE [LARGE SCALE GENOMIC DNA]</scope>
    <source>
        <strain evidence="1 2">CGMCC 1.15358</strain>
    </source>
</reference>
<evidence type="ECO:0000313" key="1">
    <source>
        <dbReference type="EMBL" id="GGD33565.1"/>
    </source>
</evidence>
<dbReference type="Gene3D" id="2.70.98.10">
    <property type="match status" value="1"/>
</dbReference>
<organism evidence="1 2">
    <name type="scientific">Croceicoccus pelagius</name>
    <dbReference type="NCBI Taxonomy" id="1703341"/>
    <lineage>
        <taxon>Bacteria</taxon>
        <taxon>Pseudomonadati</taxon>
        <taxon>Pseudomonadota</taxon>
        <taxon>Alphaproteobacteria</taxon>
        <taxon>Sphingomonadales</taxon>
        <taxon>Erythrobacteraceae</taxon>
        <taxon>Croceicoccus</taxon>
    </lineage>
</organism>
<dbReference type="CDD" id="cd09024">
    <property type="entry name" value="Aldose_epim_lacX"/>
    <property type="match status" value="1"/>
</dbReference>